<dbReference type="Proteomes" id="UP000693682">
    <property type="component" value="Segment"/>
</dbReference>
<name>A0A8F3INF4_9CAUD</name>
<sequence length="138" mass="14747">MSSTLIVYPYTPLLARDHLRQHLPLFELGEGVTVSTKPLPGADEERPLPYVRVSSDGGTRTAGLAATDELRLNIWHTDEGLAAELANLVEAIILAGPWPSGIRSITPRARPASPIPDPDTGDPMVVLGVTAAPKPRNL</sequence>
<gene>
    <name evidence="2" type="primary">10</name>
    <name evidence="2" type="ORF">SEA_HONK_10</name>
</gene>
<dbReference type="EMBL" id="MW862981">
    <property type="protein sequence ID" value="QWY81833.1"/>
    <property type="molecule type" value="Genomic_DNA"/>
</dbReference>
<feature type="region of interest" description="Disordered" evidence="1">
    <location>
        <begin position="36"/>
        <end position="59"/>
    </location>
</feature>
<keyword evidence="3" id="KW-1185">Reference proteome</keyword>
<proteinExistence type="predicted"/>
<accession>A0A8F3INF4</accession>
<evidence type="ECO:0000256" key="1">
    <source>
        <dbReference type="SAM" id="MobiDB-lite"/>
    </source>
</evidence>
<evidence type="ECO:0000313" key="3">
    <source>
        <dbReference type="Proteomes" id="UP000693682"/>
    </source>
</evidence>
<reference evidence="2" key="1">
    <citation type="submission" date="2021-04" db="EMBL/GenBank/DDBJ databases">
        <authorList>
            <person name="Ulbrich M."/>
            <person name="Aldana K.S."/>
            <person name="Brown J.W."/>
            <person name="Campbell D.M."/>
            <person name="Chai A.E."/>
            <person name="Dalson K.A."/>
            <person name="Dembinski E."/>
            <person name="Gomez D.E."/>
            <person name="Gupta K."/>
            <person name="Guyot M."/>
            <person name="Hocutt K.M."/>
            <person name="Holsinger J.M."/>
            <person name="Ibarra L.A."/>
            <person name="Jeon T.-Y."/>
            <person name="Mackenzie M."/>
            <person name="Marquez I.-P.P."/>
            <person name="Mathenge R.W."/>
            <person name="Mo B.F."/>
            <person name="Nelson S."/>
            <person name="Zepeda J."/>
            <person name="Zhang L.J."/>
            <person name="Ngo R."/>
            <person name="Tse V.Y."/>
            <person name="Garlena R.A."/>
            <person name="Russell D.A."/>
            <person name="Pope W.H."/>
            <person name="Jacobs-Sera D."/>
            <person name="Hatfull G.F."/>
            <person name="Reddi K."/>
            <person name="Moberg-Parker J."/>
            <person name="Freise A.C."/>
        </authorList>
    </citation>
    <scope>NUCLEOTIDE SEQUENCE</scope>
</reference>
<organism evidence="2 3">
    <name type="scientific">Microbacterium phage Honk</name>
    <dbReference type="NCBI Taxonomy" id="2836095"/>
    <lineage>
        <taxon>Viruses</taxon>
        <taxon>Duplodnaviria</taxon>
        <taxon>Heunggongvirae</taxon>
        <taxon>Uroviricota</taxon>
        <taxon>Caudoviricetes</taxon>
        <taxon>Casidaviridae</taxon>
        <taxon>Honkvirus</taxon>
        <taxon>Honkvirus honk</taxon>
    </lineage>
</organism>
<evidence type="ECO:0000313" key="2">
    <source>
        <dbReference type="EMBL" id="QWY81833.1"/>
    </source>
</evidence>
<protein>
    <submittedName>
        <fullName evidence="2">Tail terminator</fullName>
    </submittedName>
</protein>